<dbReference type="PROSITE" id="PS51352">
    <property type="entry name" value="THIOREDOXIN_2"/>
    <property type="match status" value="2"/>
</dbReference>
<dbReference type="Proteomes" id="UP000321046">
    <property type="component" value="Unassembled WGS sequence"/>
</dbReference>
<keyword evidence="6" id="KW-0812">Transmembrane</keyword>
<keyword evidence="5" id="KW-0676">Redox-active center</keyword>
<dbReference type="Pfam" id="PF13462">
    <property type="entry name" value="Thioredoxin_4"/>
    <property type="match status" value="2"/>
</dbReference>
<keyword evidence="2" id="KW-0732">Signal</keyword>
<protein>
    <recommendedName>
        <fullName evidence="7">Thioredoxin domain-containing protein</fullName>
    </recommendedName>
</protein>
<keyword evidence="6" id="KW-1133">Transmembrane helix</keyword>
<dbReference type="InterPro" id="IPR036249">
    <property type="entry name" value="Thioredoxin-like_sf"/>
</dbReference>
<name>A0A5C6XST5_9DELT</name>
<dbReference type="InterPro" id="IPR013766">
    <property type="entry name" value="Thioredoxin_domain"/>
</dbReference>
<dbReference type="AlphaFoldDB" id="A0A5C6XST5"/>
<feature type="transmembrane region" description="Helical" evidence="6">
    <location>
        <begin position="74"/>
        <end position="96"/>
    </location>
</feature>
<evidence type="ECO:0000256" key="1">
    <source>
        <dbReference type="ARBA" id="ARBA00005791"/>
    </source>
</evidence>
<keyword evidence="4" id="KW-1015">Disulfide bond</keyword>
<evidence type="ECO:0000256" key="4">
    <source>
        <dbReference type="ARBA" id="ARBA00023157"/>
    </source>
</evidence>
<reference evidence="8 9" key="1">
    <citation type="submission" date="2019-08" db="EMBL/GenBank/DDBJ databases">
        <title>Bradymonadales sp. TMQ2.</title>
        <authorList>
            <person name="Liang Q."/>
        </authorList>
    </citation>
    <scope>NUCLEOTIDE SEQUENCE [LARGE SCALE GENOMIC DNA]</scope>
    <source>
        <strain evidence="8 9">TMQ2</strain>
    </source>
</reference>
<dbReference type="PANTHER" id="PTHR13887:SF14">
    <property type="entry name" value="DISULFIDE BOND FORMATION PROTEIN D"/>
    <property type="match status" value="1"/>
</dbReference>
<keyword evidence="3" id="KW-0560">Oxidoreductase</keyword>
<organism evidence="8 9">
    <name type="scientific">Lujinxingia vulgaris</name>
    <dbReference type="NCBI Taxonomy" id="2600176"/>
    <lineage>
        <taxon>Bacteria</taxon>
        <taxon>Deltaproteobacteria</taxon>
        <taxon>Bradymonadales</taxon>
        <taxon>Lujinxingiaceae</taxon>
        <taxon>Lujinxingia</taxon>
    </lineage>
</organism>
<gene>
    <name evidence="8" type="ORF">FRC96_01840</name>
</gene>
<dbReference type="PANTHER" id="PTHR13887">
    <property type="entry name" value="GLUTATHIONE S-TRANSFERASE KAPPA"/>
    <property type="match status" value="1"/>
</dbReference>
<feature type="domain" description="Thioredoxin" evidence="7">
    <location>
        <begin position="118"/>
        <end position="311"/>
    </location>
</feature>
<proteinExistence type="inferred from homology"/>
<evidence type="ECO:0000313" key="8">
    <source>
        <dbReference type="EMBL" id="TXD43325.1"/>
    </source>
</evidence>
<keyword evidence="6" id="KW-0472">Membrane</keyword>
<accession>A0A5C6XST5</accession>
<evidence type="ECO:0000259" key="7">
    <source>
        <dbReference type="PROSITE" id="PS51352"/>
    </source>
</evidence>
<sequence length="559" mass="61730">MMRSPGRRSCGRSGRSVIGDFERCVACIFWGRWWCSWWCPGRWARHRSEGCVKRNDDDAREYTMRHRMWMMRSGMCALLGTVVLGVGCASGGGATVELSVEQCVSQEGQRFLTYCASPQAAEQARRYEVMERARAAGESVDAMIPLPTEGAPAWGEADAPVTVQVFADLRCGYCARGHQTLKAMMEAREGVRVLYRFWPLSEDAELEGAHRALVAAQAQGKFWEYLEKIYEAQGEFGERRLEAMAAEVGLDVARWREDRDGAYTEQVIARDRAIGERVGVQGTPTYFVNGVRVVGAVEPSEWMAVVDGELEAAGELLDAGVAAEAVSWRRTLENYQPVDWQEVAEVEEEAVAQGFEVAYIPVGESAVKGASAEDARVTVVVFSDFQCGFCERARHTWDALVEQYGEAGLRLVYKHYPLPSHARAGHAAAASVVVEDGGDFWKMHDLLFEAEGDLSDASLEAMAREAGYEGDDLYERMRSDAVTARIQADVEAGYNAGVQGTPTFFINGIKLAGAWEVEELAPLIEDQLELGGVLAELAEAEGEELYRALVEVNQEPPER</sequence>
<evidence type="ECO:0000313" key="9">
    <source>
        <dbReference type="Proteomes" id="UP000321046"/>
    </source>
</evidence>
<dbReference type="InterPro" id="IPR012336">
    <property type="entry name" value="Thioredoxin-like_fold"/>
</dbReference>
<comment type="caution">
    <text evidence="8">The sequence shown here is derived from an EMBL/GenBank/DDBJ whole genome shotgun (WGS) entry which is preliminary data.</text>
</comment>
<evidence type="ECO:0000256" key="6">
    <source>
        <dbReference type="SAM" id="Phobius"/>
    </source>
</evidence>
<dbReference type="GO" id="GO:0016491">
    <property type="term" value="F:oxidoreductase activity"/>
    <property type="evidence" value="ECO:0007669"/>
    <property type="project" value="UniProtKB-KW"/>
</dbReference>
<dbReference type="SUPFAM" id="SSF52833">
    <property type="entry name" value="Thioredoxin-like"/>
    <property type="match status" value="2"/>
</dbReference>
<evidence type="ECO:0000256" key="3">
    <source>
        <dbReference type="ARBA" id="ARBA00023002"/>
    </source>
</evidence>
<dbReference type="EMBL" id="VOSL01000010">
    <property type="protein sequence ID" value="TXD43325.1"/>
    <property type="molecule type" value="Genomic_DNA"/>
</dbReference>
<comment type="similarity">
    <text evidence="1">Belongs to the thioredoxin family. DsbA subfamily.</text>
</comment>
<dbReference type="Gene3D" id="3.40.30.10">
    <property type="entry name" value="Glutaredoxin"/>
    <property type="match status" value="2"/>
</dbReference>
<dbReference type="OrthoDB" id="9784686at2"/>
<evidence type="ECO:0000256" key="5">
    <source>
        <dbReference type="ARBA" id="ARBA00023284"/>
    </source>
</evidence>
<evidence type="ECO:0000256" key="2">
    <source>
        <dbReference type="ARBA" id="ARBA00022729"/>
    </source>
</evidence>
<feature type="domain" description="Thioredoxin" evidence="7">
    <location>
        <begin position="317"/>
        <end position="529"/>
    </location>
</feature>